<dbReference type="SUPFAM" id="SSF52540">
    <property type="entry name" value="P-loop containing nucleoside triphosphate hydrolases"/>
    <property type="match status" value="2"/>
</dbReference>
<evidence type="ECO:0000313" key="3">
    <source>
        <dbReference type="Proteomes" id="UP000032434"/>
    </source>
</evidence>
<evidence type="ECO:0000259" key="1">
    <source>
        <dbReference type="Pfam" id="PF09848"/>
    </source>
</evidence>
<protein>
    <submittedName>
        <fullName evidence="2">ATP binding protein</fullName>
    </submittedName>
</protein>
<dbReference type="AlphaFoldDB" id="A0A061AFF0"/>
<feature type="domain" description="Schlafen group 3-like DNA/RNA helicase" evidence="1">
    <location>
        <begin position="265"/>
        <end position="604"/>
    </location>
</feature>
<dbReference type="InParanoid" id="A0A061AFF0"/>
<dbReference type="RefSeq" id="WP_045748815.1">
    <property type="nucleotide sequence ID" value="NZ_FUZK01000002.1"/>
</dbReference>
<dbReference type="HOGENOM" id="CLU_019642_0_0_14"/>
<reference evidence="3" key="1">
    <citation type="submission" date="2014-05" db="EMBL/GenBank/DDBJ databases">
        <authorList>
            <person name="Kube M."/>
        </authorList>
    </citation>
    <scope>NUCLEOTIDE SEQUENCE [LARGE SCALE GENOMIC DNA]</scope>
</reference>
<dbReference type="EMBL" id="LK028559">
    <property type="protein sequence ID" value="CDR30241.1"/>
    <property type="molecule type" value="Genomic_DNA"/>
</dbReference>
<gene>
    <name evidence="2" type="ORF">Aocu_01680</name>
</gene>
<dbReference type="OrthoDB" id="3193269at2"/>
<dbReference type="Proteomes" id="UP000032434">
    <property type="component" value="Chromosome 1"/>
</dbReference>
<dbReference type="Pfam" id="PF09848">
    <property type="entry name" value="SLFN-g3_helicase"/>
    <property type="match status" value="1"/>
</dbReference>
<evidence type="ECO:0000313" key="2">
    <source>
        <dbReference type="EMBL" id="CDR30241.1"/>
    </source>
</evidence>
<dbReference type="InterPro" id="IPR027417">
    <property type="entry name" value="P-loop_NTPase"/>
</dbReference>
<keyword evidence="3" id="KW-1185">Reference proteome</keyword>
<dbReference type="PATRIC" id="fig|35623.3.peg.167"/>
<sequence length="623" mass="71807">MIVYSNTISGFNHDVDQGIIAEKVHNELNQKGFYNSINEIRSWENSLFYMKNVLYSPSINQDLNIAIEYNIPNTSKRVDFLISGYTYTENPIVLIIELKQWEKAERTSREDIVTTYLGGSNRAVTHPSYQAYSYAKTISNFNSYIGDNNIEIKPSAYLHNYKEEYRSELENDLYTPIIKKAPIFLKKDTIKLREFISSNVKKSDQGKLLYEIDHGKIRPSKALQDAISSMLSGNDEFYMIDEQKVVFSTVKTLVEKAIINEEKYTILVEGGPGTGKSVVAINLLAEFRHKIVNYVTKNSAPRSVYFDILRKDKYSLNYIKNLFKGSGSYFNSSKNEYDLLIVDEAHRLNEKSGLFANMGENQIKEIINASKVSVFFIDEDQIVTTKDFGSINEIKKQAKELGSMIFYGEDYNLTSQFRCNGSDGYLAFLDDLLQIRDTANYDGFDGDYDIKLYTSPTEMKEDLKKLNEINNKSRIVSGYTFDWVSKSNNDIDVFDIELKDDFKAKWNFSNTQTWAIDKDSFDQVGCIHTSQGLEFDYVGVIIGKDLVYRDNKVITDYTKRAKTDQSLKGIKKNNNFVLADKIIRNTYRTLMTRGQKGCYIYCEDENLSKYIEFRLNKVLKKNN</sequence>
<proteinExistence type="predicted"/>
<dbReference type="KEGG" id="aoc:Aocu_01680"/>
<accession>A0A061AFF0</accession>
<dbReference type="Gene3D" id="3.40.50.300">
    <property type="entry name" value="P-loop containing nucleotide triphosphate hydrolases"/>
    <property type="match status" value="1"/>
</dbReference>
<name>A0A061AFF0_9MOLU</name>
<dbReference type="InterPro" id="IPR018647">
    <property type="entry name" value="SLFN_3-like_DNA/RNA_helicase"/>
</dbReference>
<organism evidence="2 3">
    <name type="scientific">Acholeplasma oculi</name>
    <dbReference type="NCBI Taxonomy" id="35623"/>
    <lineage>
        <taxon>Bacteria</taxon>
        <taxon>Bacillati</taxon>
        <taxon>Mycoplasmatota</taxon>
        <taxon>Mollicutes</taxon>
        <taxon>Acholeplasmatales</taxon>
        <taxon>Acholeplasmataceae</taxon>
        <taxon>Acholeplasma</taxon>
    </lineage>
</organism>